<protein>
    <submittedName>
        <fullName evidence="3">Ferrous iron transport protein A</fullName>
    </submittedName>
</protein>
<dbReference type="InterPro" id="IPR007167">
    <property type="entry name" value="Fe-transptr_FeoA-like"/>
</dbReference>
<proteinExistence type="predicted"/>
<reference evidence="4" key="1">
    <citation type="submission" date="2016-10" db="EMBL/GenBank/DDBJ databases">
        <authorList>
            <person name="Varghese N."/>
            <person name="Submissions S."/>
        </authorList>
    </citation>
    <scope>NUCLEOTIDE SEQUENCE [LARGE SCALE GENOMIC DNA]</scope>
    <source>
        <strain evidence="4">DSM 13234</strain>
    </source>
</reference>
<organism evidence="3 4">
    <name type="scientific">Magnetospirillum fulvum</name>
    <name type="common">Rhodospirillum fulvum</name>
    <dbReference type="NCBI Taxonomy" id="1082"/>
    <lineage>
        <taxon>Bacteria</taxon>
        <taxon>Pseudomonadati</taxon>
        <taxon>Pseudomonadota</taxon>
        <taxon>Alphaproteobacteria</taxon>
        <taxon>Rhodospirillales</taxon>
        <taxon>Rhodospirillaceae</taxon>
        <taxon>Magnetospirillum</taxon>
    </lineage>
</organism>
<dbReference type="OrthoDB" id="7358559at2"/>
<evidence type="ECO:0000313" key="3">
    <source>
        <dbReference type="EMBL" id="SEH43026.1"/>
    </source>
</evidence>
<sequence>MSYLNGNGIEPRRSTNVTVRALPLAQARAGESVRIVALRGGGREMDELAVAGLAPGRLCIVLGQLPGGATLIGFDERRLAIGGTAAAEIWVRLVAS</sequence>
<gene>
    <name evidence="3" type="ORF">SAMN04244559_02257</name>
</gene>
<dbReference type="GO" id="GO:0046914">
    <property type="term" value="F:transition metal ion binding"/>
    <property type="evidence" value="ECO:0007669"/>
    <property type="project" value="InterPro"/>
</dbReference>
<feature type="domain" description="Ferrous iron transporter FeoA-like" evidence="2">
    <location>
        <begin position="22"/>
        <end position="93"/>
    </location>
</feature>
<dbReference type="Pfam" id="PF04023">
    <property type="entry name" value="FeoA"/>
    <property type="match status" value="1"/>
</dbReference>
<dbReference type="InterPro" id="IPR038157">
    <property type="entry name" value="FeoA_core_dom"/>
</dbReference>
<accession>A0A1H6I7Z4</accession>
<evidence type="ECO:0000313" key="4">
    <source>
        <dbReference type="Proteomes" id="UP000182983"/>
    </source>
</evidence>
<dbReference type="EMBL" id="FNWO01000009">
    <property type="protein sequence ID" value="SEH43026.1"/>
    <property type="molecule type" value="Genomic_DNA"/>
</dbReference>
<dbReference type="Gene3D" id="2.30.30.90">
    <property type="match status" value="1"/>
</dbReference>
<dbReference type="SUPFAM" id="SSF50037">
    <property type="entry name" value="C-terminal domain of transcriptional repressors"/>
    <property type="match status" value="1"/>
</dbReference>
<dbReference type="AlphaFoldDB" id="A0A1H6I7Z4"/>
<dbReference type="RefSeq" id="WP_074768608.1">
    <property type="nucleotide sequence ID" value="NZ_FNWO01000009.1"/>
</dbReference>
<dbReference type="Proteomes" id="UP000182983">
    <property type="component" value="Unassembled WGS sequence"/>
</dbReference>
<evidence type="ECO:0000259" key="2">
    <source>
        <dbReference type="SMART" id="SM00899"/>
    </source>
</evidence>
<dbReference type="InterPro" id="IPR008988">
    <property type="entry name" value="Transcriptional_repressor_C"/>
</dbReference>
<keyword evidence="1" id="KW-0408">Iron</keyword>
<keyword evidence="4" id="KW-1185">Reference proteome</keyword>
<name>A0A1H6I7Z4_MAGFU</name>
<evidence type="ECO:0000256" key="1">
    <source>
        <dbReference type="ARBA" id="ARBA00023004"/>
    </source>
</evidence>
<dbReference type="SMART" id="SM00899">
    <property type="entry name" value="FeoA"/>
    <property type="match status" value="1"/>
</dbReference>